<accession>A0ABC8RHG9</accession>
<organism evidence="5 6">
    <name type="scientific">Ilex paraguariensis</name>
    <name type="common">yerba mate</name>
    <dbReference type="NCBI Taxonomy" id="185542"/>
    <lineage>
        <taxon>Eukaryota</taxon>
        <taxon>Viridiplantae</taxon>
        <taxon>Streptophyta</taxon>
        <taxon>Embryophyta</taxon>
        <taxon>Tracheophyta</taxon>
        <taxon>Spermatophyta</taxon>
        <taxon>Magnoliopsida</taxon>
        <taxon>eudicotyledons</taxon>
        <taxon>Gunneridae</taxon>
        <taxon>Pentapetalae</taxon>
        <taxon>asterids</taxon>
        <taxon>campanulids</taxon>
        <taxon>Aquifoliales</taxon>
        <taxon>Aquifoliaceae</taxon>
        <taxon>Ilex</taxon>
    </lineage>
</organism>
<keyword evidence="3" id="KW-0964">Secreted</keyword>
<comment type="subcellular location">
    <subcellularLocation>
        <location evidence="1">Secreted</location>
        <location evidence="1">Extracellular space</location>
        <location evidence="1">Extracellular matrix</location>
    </subcellularLocation>
</comment>
<evidence type="ECO:0000256" key="2">
    <source>
        <dbReference type="ARBA" id="ARBA00007865"/>
    </source>
</evidence>
<evidence type="ECO:0000313" key="5">
    <source>
        <dbReference type="EMBL" id="CAK9143651.1"/>
    </source>
</evidence>
<reference evidence="5 6" key="1">
    <citation type="submission" date="2024-02" db="EMBL/GenBank/DDBJ databases">
        <authorList>
            <person name="Vignale AGUSTIN F."/>
            <person name="Sosa J E."/>
            <person name="Modenutti C."/>
        </authorList>
    </citation>
    <scope>NUCLEOTIDE SEQUENCE [LARGE SCALE GENOMIC DNA]</scope>
</reference>
<dbReference type="EMBL" id="CAUOFW020001315">
    <property type="protein sequence ID" value="CAK9143651.1"/>
    <property type="molecule type" value="Genomic_DNA"/>
</dbReference>
<name>A0ABC8RHG9_9AQUA</name>
<evidence type="ECO:0000256" key="1">
    <source>
        <dbReference type="ARBA" id="ARBA00004498"/>
    </source>
</evidence>
<keyword evidence="3" id="KW-0272">Extracellular matrix</keyword>
<keyword evidence="4" id="KW-0732">Signal</keyword>
<protein>
    <recommendedName>
        <fullName evidence="7">Cyclase</fullName>
    </recommendedName>
</protein>
<dbReference type="Pfam" id="PF04199">
    <property type="entry name" value="Cyclase"/>
    <property type="match status" value="1"/>
</dbReference>
<dbReference type="AlphaFoldDB" id="A0ABC8RHG9"/>
<dbReference type="InterPro" id="IPR037175">
    <property type="entry name" value="KFase_sf"/>
</dbReference>
<comment type="caution">
    <text evidence="5">The sequence shown here is derived from an EMBL/GenBank/DDBJ whole genome shotgun (WGS) entry which is preliminary data.</text>
</comment>
<gene>
    <name evidence="5" type="ORF">ILEXP_LOCUS11368</name>
</gene>
<proteinExistence type="inferred from homology"/>
<dbReference type="InterPro" id="IPR007325">
    <property type="entry name" value="KFase/CYL"/>
</dbReference>
<comment type="similarity">
    <text evidence="2">Belongs to the Cyclase 1 superfamily.</text>
</comment>
<evidence type="ECO:0000313" key="6">
    <source>
        <dbReference type="Proteomes" id="UP001642360"/>
    </source>
</evidence>
<evidence type="ECO:0008006" key="7">
    <source>
        <dbReference type="Google" id="ProtNLM"/>
    </source>
</evidence>
<evidence type="ECO:0000256" key="3">
    <source>
        <dbReference type="ARBA" id="ARBA00022530"/>
    </source>
</evidence>
<dbReference type="PANTHER" id="PTHR31118:SF12">
    <property type="entry name" value="CYCLASE-LIKE PROTEIN 2"/>
    <property type="match status" value="1"/>
</dbReference>
<feature type="signal peptide" evidence="4">
    <location>
        <begin position="1"/>
        <end position="15"/>
    </location>
</feature>
<sequence length="278" mass="30941">MKCLLLLLTCAVAHALDLLPNISVAATMNTDCGAYPPSYGGEDDGTSDPSKAIHREFYQFGRIYDITHQLRPDLPVWGSTDGLGTDFCMLQYSMKNHSQTNNSIMKLAVHTGTHVDSPGHVFEEYYEEGFDVDTLDLSVLNGPALLVDVPQDSNITAEVMESLNIPNGVKRVLFRTLNTRRRLMWNKEFAFDYVGFKEDGAQWLANNTQIRLVGVDYLSAAAFDSILPAHRALLQEKKIIVVEGLKLDDIEAGSYNIHCLPLRLLHSDGSPIRCILVK</sequence>
<evidence type="ECO:0000256" key="4">
    <source>
        <dbReference type="SAM" id="SignalP"/>
    </source>
</evidence>
<dbReference type="SUPFAM" id="SSF102198">
    <property type="entry name" value="Putative cyclase"/>
    <property type="match status" value="1"/>
</dbReference>
<dbReference type="PANTHER" id="PTHR31118">
    <property type="entry name" value="CYCLASE-LIKE PROTEIN 2"/>
    <property type="match status" value="1"/>
</dbReference>
<feature type="chain" id="PRO_5044863029" description="Cyclase" evidence="4">
    <location>
        <begin position="16"/>
        <end position="278"/>
    </location>
</feature>
<keyword evidence="6" id="KW-1185">Reference proteome</keyword>
<dbReference type="Gene3D" id="3.50.30.50">
    <property type="entry name" value="Putative cyclase"/>
    <property type="match status" value="1"/>
</dbReference>
<dbReference type="Proteomes" id="UP001642360">
    <property type="component" value="Unassembled WGS sequence"/>
</dbReference>